<dbReference type="Proteomes" id="UP001166286">
    <property type="component" value="Unassembled WGS sequence"/>
</dbReference>
<evidence type="ECO:0000256" key="1">
    <source>
        <dbReference type="SAM" id="SignalP"/>
    </source>
</evidence>
<proteinExistence type="predicted"/>
<name>A0AA39R6K6_9LECA</name>
<reference evidence="2" key="1">
    <citation type="submission" date="2023-03" db="EMBL/GenBank/DDBJ databases">
        <title>Complete genome of Cladonia borealis.</title>
        <authorList>
            <person name="Park H."/>
        </authorList>
    </citation>
    <scope>NUCLEOTIDE SEQUENCE</scope>
    <source>
        <strain evidence="2">ANT050790</strain>
    </source>
</reference>
<evidence type="ECO:0000313" key="2">
    <source>
        <dbReference type="EMBL" id="KAK0515041.1"/>
    </source>
</evidence>
<keyword evidence="1" id="KW-0732">Signal</keyword>
<feature type="signal peptide" evidence="1">
    <location>
        <begin position="1"/>
        <end position="17"/>
    </location>
</feature>
<keyword evidence="3" id="KW-1185">Reference proteome</keyword>
<accession>A0AA39R6K6</accession>
<sequence length="311" mass="33240">MKYLLPSFLLLPFTVLGTPVSSGLPAASAAPSASLTSPAGNFSIPGVINTGTTVNGTDASPNPEEWCPTNPTCTHKDPIDLGFRPFAVTGFFCEDTLTICIDLETVVHLSHCQGSLREGEYVDCQIDKGRFFKGDLRVYIKNGHELWLHLDGTIWLVHWQKDIHILNLHPNNEAAASGDVSGMPSATIVATAASATVSNSAYSSLPYSAVASAIAMTNSSADPLLTTPTAPLSLIYILMHQISGGYACLSERNPRVRTEASRTICDNWAQERNLGFAAQRSNLEFHGGQEGGSGRLGSITALEMAGTYWPN</sequence>
<feature type="chain" id="PRO_5041317743" evidence="1">
    <location>
        <begin position="18"/>
        <end position="311"/>
    </location>
</feature>
<gene>
    <name evidence="2" type="ORF">JMJ35_002420</name>
</gene>
<dbReference type="EMBL" id="JAFEKC020000004">
    <property type="protein sequence ID" value="KAK0515041.1"/>
    <property type="molecule type" value="Genomic_DNA"/>
</dbReference>
<evidence type="ECO:0000313" key="3">
    <source>
        <dbReference type="Proteomes" id="UP001166286"/>
    </source>
</evidence>
<dbReference type="AlphaFoldDB" id="A0AA39R6K6"/>
<organism evidence="2 3">
    <name type="scientific">Cladonia borealis</name>
    <dbReference type="NCBI Taxonomy" id="184061"/>
    <lineage>
        <taxon>Eukaryota</taxon>
        <taxon>Fungi</taxon>
        <taxon>Dikarya</taxon>
        <taxon>Ascomycota</taxon>
        <taxon>Pezizomycotina</taxon>
        <taxon>Lecanoromycetes</taxon>
        <taxon>OSLEUM clade</taxon>
        <taxon>Lecanoromycetidae</taxon>
        <taxon>Lecanorales</taxon>
        <taxon>Lecanorineae</taxon>
        <taxon>Cladoniaceae</taxon>
        <taxon>Cladonia</taxon>
    </lineage>
</organism>
<comment type="caution">
    <text evidence="2">The sequence shown here is derived from an EMBL/GenBank/DDBJ whole genome shotgun (WGS) entry which is preliminary data.</text>
</comment>
<protein>
    <submittedName>
        <fullName evidence="2">Uncharacterized protein</fullName>
    </submittedName>
</protein>